<sequence>MKVLITGSEGFIGKNLHLFLAEKKELQLFLSSRNTSEVELDSYLREAEVIFHLAGVNRPKAEKEFEEGNTNSTKQIVEKLTSINKNTTIIYASSAQAGIDNPYGRSKKQAEEILCEYQKKTNARVLIYRFPNVFGKFAKPNYNSVVATFCHNISRALPIEIHDPSKVLNLVFIDDILSEFYQRLVHSTESRELYPSISPEYTTTLQELADTLYRFEKVRTSLHISSVGTNFQRALYSTFISYMPINECQYNIPSYEDPRGRFVEMLKTESSGQFSYFTAPPGITRGRHYHHTKTEKFLIIQGKALFRFQHLVTKEYYEVKVEGEKPMIVDTIPGWTHDITNIGDNELIVMLWANEVFNRDLPDTFVAEITK</sequence>
<name>A0A4R9JEW8_9LEPT</name>
<dbReference type="SUPFAM" id="SSF51182">
    <property type="entry name" value="RmlC-like cupins"/>
    <property type="match status" value="1"/>
</dbReference>
<dbReference type="OrthoDB" id="9801056at2"/>
<dbReference type="NCBIfam" id="NF047837">
    <property type="entry name" value="UDPAcbARedWbcJ"/>
    <property type="match status" value="1"/>
</dbReference>
<dbReference type="EMBL" id="RQGA01000014">
    <property type="protein sequence ID" value="TGL37117.1"/>
    <property type="molecule type" value="Genomic_DNA"/>
</dbReference>
<dbReference type="Pfam" id="PF14667">
    <property type="entry name" value="Polysacc_synt_C"/>
    <property type="match status" value="1"/>
</dbReference>
<dbReference type="PANTHER" id="PTHR43245">
    <property type="entry name" value="BIFUNCTIONAL POLYMYXIN RESISTANCE PROTEIN ARNA"/>
    <property type="match status" value="1"/>
</dbReference>
<dbReference type="Pfam" id="PF01370">
    <property type="entry name" value="Epimerase"/>
    <property type="match status" value="1"/>
</dbReference>
<feature type="domain" description="Capsular polysaccharide assembling protein CapF C-terminal" evidence="2">
    <location>
        <begin position="256"/>
        <end position="365"/>
    </location>
</feature>
<evidence type="ECO:0000259" key="2">
    <source>
        <dbReference type="Pfam" id="PF14667"/>
    </source>
</evidence>
<gene>
    <name evidence="3" type="ORF">EHQ49_12745</name>
</gene>
<dbReference type="CDD" id="cd07007">
    <property type="entry name" value="cupin_CapF-like_C"/>
    <property type="match status" value="1"/>
</dbReference>
<dbReference type="Proteomes" id="UP000298125">
    <property type="component" value="Unassembled WGS sequence"/>
</dbReference>
<reference evidence="3" key="1">
    <citation type="journal article" date="2019" name="PLoS Negl. Trop. Dis.">
        <title>Revisiting the worldwide diversity of Leptospira species in the environment.</title>
        <authorList>
            <person name="Vincent A.T."/>
            <person name="Schiettekatte O."/>
            <person name="Bourhy P."/>
            <person name="Veyrier F.J."/>
            <person name="Picardeau M."/>
        </authorList>
    </citation>
    <scope>NUCLEOTIDE SEQUENCE [LARGE SCALE GENOMIC DNA]</scope>
    <source>
        <strain evidence="3">201702692</strain>
    </source>
</reference>
<accession>A0A4R9JEW8</accession>
<evidence type="ECO:0000259" key="1">
    <source>
        <dbReference type="Pfam" id="PF01370"/>
    </source>
</evidence>
<evidence type="ECO:0000313" key="3">
    <source>
        <dbReference type="EMBL" id="TGL37117.1"/>
    </source>
</evidence>
<dbReference type="Gene3D" id="3.40.50.720">
    <property type="entry name" value="NAD(P)-binding Rossmann-like Domain"/>
    <property type="match status" value="1"/>
</dbReference>
<dbReference type="Gene3D" id="2.60.120.10">
    <property type="entry name" value="Jelly Rolls"/>
    <property type="match status" value="1"/>
</dbReference>
<evidence type="ECO:0000313" key="4">
    <source>
        <dbReference type="Proteomes" id="UP000298125"/>
    </source>
</evidence>
<keyword evidence="4" id="KW-1185">Reference proteome</keyword>
<feature type="domain" description="NAD-dependent epimerase/dehydratase" evidence="1">
    <location>
        <begin position="3"/>
        <end position="180"/>
    </location>
</feature>
<dbReference type="RefSeq" id="WP_135580064.1">
    <property type="nucleotide sequence ID" value="NZ_RQGA01000014.1"/>
</dbReference>
<protein>
    <submittedName>
        <fullName evidence="3">SDR family oxidoreductase</fullName>
    </submittedName>
</protein>
<proteinExistence type="predicted"/>
<dbReference type="AlphaFoldDB" id="A0A4R9JEW8"/>
<dbReference type="SUPFAM" id="SSF51735">
    <property type="entry name" value="NAD(P)-binding Rossmann-fold domains"/>
    <property type="match status" value="1"/>
</dbReference>
<dbReference type="InterPro" id="IPR014710">
    <property type="entry name" value="RmlC-like_jellyroll"/>
</dbReference>
<dbReference type="InterPro" id="IPR029303">
    <property type="entry name" value="CapF_C"/>
</dbReference>
<dbReference type="InterPro" id="IPR036291">
    <property type="entry name" value="NAD(P)-bd_dom_sf"/>
</dbReference>
<dbReference type="InterPro" id="IPR001509">
    <property type="entry name" value="Epimerase_deHydtase"/>
</dbReference>
<dbReference type="InterPro" id="IPR050177">
    <property type="entry name" value="Lipid_A_modif_metabolic_enz"/>
</dbReference>
<dbReference type="PANTHER" id="PTHR43245:SF55">
    <property type="entry name" value="NAD(P)-BINDING DOMAIN-CONTAINING PROTEIN"/>
    <property type="match status" value="1"/>
</dbReference>
<dbReference type="InterPro" id="IPR011051">
    <property type="entry name" value="RmlC_Cupin_sf"/>
</dbReference>
<organism evidence="3 4">
    <name type="scientific">Leptospira perdikensis</name>
    <dbReference type="NCBI Taxonomy" id="2484948"/>
    <lineage>
        <taxon>Bacteria</taxon>
        <taxon>Pseudomonadati</taxon>
        <taxon>Spirochaetota</taxon>
        <taxon>Spirochaetia</taxon>
        <taxon>Leptospirales</taxon>
        <taxon>Leptospiraceae</taxon>
        <taxon>Leptospira</taxon>
    </lineage>
</organism>
<comment type="caution">
    <text evidence="3">The sequence shown here is derived from an EMBL/GenBank/DDBJ whole genome shotgun (WGS) entry which is preliminary data.</text>
</comment>